<dbReference type="OrthoDB" id="515401at2759"/>
<comment type="caution">
    <text evidence="10">The sequence shown here is derived from an EMBL/GenBank/DDBJ whole genome shotgun (WGS) entry which is preliminary data.</text>
</comment>
<dbReference type="Proteomes" id="UP000292362">
    <property type="component" value="Unassembled WGS sequence"/>
</dbReference>
<dbReference type="VEuPathDB" id="MicrosporidiaDB:CWI38_0018p0040"/>
<keyword evidence="4" id="KW-0862">Zinc</keyword>
<keyword evidence="5" id="KW-0539">Nucleus</keyword>
<organism evidence="10 11">
    <name type="scientific">Hamiltosporidium tvaerminnensis</name>
    <dbReference type="NCBI Taxonomy" id="1176355"/>
    <lineage>
        <taxon>Eukaryota</taxon>
        <taxon>Fungi</taxon>
        <taxon>Fungi incertae sedis</taxon>
        <taxon>Microsporidia</taxon>
        <taxon>Dubosqiidae</taxon>
        <taxon>Hamiltosporidium</taxon>
    </lineage>
</organism>
<gene>
    <name evidence="9" type="ORF">CWI37_0054p0060</name>
    <name evidence="10" type="ORF">CWI38_0018p0040</name>
</gene>
<dbReference type="PANTHER" id="PTHR10071">
    <property type="entry name" value="TRANSCRIPTION FACTOR GATA FAMILY MEMBER"/>
    <property type="match status" value="1"/>
</dbReference>
<keyword evidence="2" id="KW-0479">Metal-binding</keyword>
<dbReference type="AlphaFoldDB" id="A0A4Q9M4Z4"/>
<dbReference type="Proteomes" id="UP000292282">
    <property type="component" value="Unassembled WGS sequence"/>
</dbReference>
<keyword evidence="3 6" id="KW-0863">Zinc-finger</keyword>
<evidence type="ECO:0000256" key="3">
    <source>
        <dbReference type="ARBA" id="ARBA00022771"/>
    </source>
</evidence>
<feature type="compositionally biased region" description="Basic and acidic residues" evidence="7">
    <location>
        <begin position="365"/>
        <end position="381"/>
    </location>
</feature>
<dbReference type="GO" id="GO:0000122">
    <property type="term" value="P:negative regulation of transcription by RNA polymerase II"/>
    <property type="evidence" value="ECO:0007669"/>
    <property type="project" value="TreeGrafter"/>
</dbReference>
<dbReference type="VEuPathDB" id="MicrosporidiaDB:CWI37_0054p0060"/>
<dbReference type="GO" id="GO:0045944">
    <property type="term" value="P:positive regulation of transcription by RNA polymerase II"/>
    <property type="evidence" value="ECO:0007669"/>
    <property type="project" value="TreeGrafter"/>
</dbReference>
<dbReference type="GO" id="GO:0005634">
    <property type="term" value="C:nucleus"/>
    <property type="evidence" value="ECO:0007669"/>
    <property type="project" value="UniProtKB-SubCell"/>
</dbReference>
<sequence length="418" mass="49699">MTDPKKKEMANNDYINEDVIYIEKDDKRNTRMYSKRADVEDSISTIMNSDVDKNKIRREANKDTERYSEYGTDVDNIESKGGNQRDIANQSLDSRRIANNQFESDHTRGASEALVDKQYYYDDPYGYYKTGNVPAYEYKGYENEYADPSTNKSNIPEPPSHSRYSYYHNMQKLDKGTMDCKRKAKYRVCSNCFTTTTPSWRRSNDGKMLLCNACGLYAKLHGRPRPYSTTPEGKTKALKSGYERDKCRSCGNIDILSWSKSSNGYPICEACAEYQKGPVQNRKTYQDSYPRSMYPETEDYRRHNYYDRVYDYPYQQQYPPYYEQPEKRKSFDSSVSRQSPQNVRPNYSPHQYQNQDISYYQQYPRDNDPRDLPHLYQEKYTDQQNYSEYSRDQYEDQLPPDYDHKSQGRFYKKHQRED</sequence>
<keyword evidence="11" id="KW-1185">Reference proteome</keyword>
<dbReference type="SUPFAM" id="SSF57716">
    <property type="entry name" value="Glucocorticoid receptor-like (DNA-binding domain)"/>
    <property type="match status" value="1"/>
</dbReference>
<comment type="subcellular location">
    <subcellularLocation>
        <location evidence="1">Nucleus</location>
    </subcellularLocation>
</comment>
<feature type="region of interest" description="Disordered" evidence="7">
    <location>
        <begin position="325"/>
        <end position="418"/>
    </location>
</feature>
<evidence type="ECO:0000256" key="7">
    <source>
        <dbReference type="SAM" id="MobiDB-lite"/>
    </source>
</evidence>
<protein>
    <submittedName>
        <fullName evidence="10">GATA-binding factor</fullName>
    </submittedName>
</protein>
<feature type="domain" description="GATA-type" evidence="8">
    <location>
        <begin position="246"/>
        <end position="282"/>
    </location>
</feature>
<dbReference type="Pfam" id="PF00320">
    <property type="entry name" value="GATA"/>
    <property type="match status" value="1"/>
</dbReference>
<feature type="domain" description="GATA-type" evidence="8">
    <location>
        <begin position="183"/>
        <end position="241"/>
    </location>
</feature>
<dbReference type="EMBL" id="PITJ01000054">
    <property type="protein sequence ID" value="TBU05062.1"/>
    <property type="molecule type" value="Genomic_DNA"/>
</dbReference>
<evidence type="ECO:0000256" key="5">
    <source>
        <dbReference type="ARBA" id="ARBA00023242"/>
    </source>
</evidence>
<dbReference type="PANTHER" id="PTHR10071:SF281">
    <property type="entry name" value="BOX A-BINDING FACTOR-RELATED"/>
    <property type="match status" value="1"/>
</dbReference>
<evidence type="ECO:0000256" key="4">
    <source>
        <dbReference type="ARBA" id="ARBA00022833"/>
    </source>
</evidence>
<dbReference type="EMBL" id="PITK01000018">
    <property type="protein sequence ID" value="TBU20832.1"/>
    <property type="molecule type" value="Genomic_DNA"/>
</dbReference>
<dbReference type="GO" id="GO:0000981">
    <property type="term" value="F:DNA-binding transcription factor activity, RNA polymerase II-specific"/>
    <property type="evidence" value="ECO:0007669"/>
    <property type="project" value="TreeGrafter"/>
</dbReference>
<proteinExistence type="predicted"/>
<name>A0A4Q9M4Z4_9MICR</name>
<dbReference type="GO" id="GO:0008270">
    <property type="term" value="F:zinc ion binding"/>
    <property type="evidence" value="ECO:0007669"/>
    <property type="project" value="UniProtKB-KW"/>
</dbReference>
<dbReference type="SMART" id="SM00401">
    <property type="entry name" value="ZnF_GATA"/>
    <property type="match status" value="1"/>
</dbReference>
<evidence type="ECO:0000256" key="2">
    <source>
        <dbReference type="ARBA" id="ARBA00022723"/>
    </source>
</evidence>
<evidence type="ECO:0000313" key="10">
    <source>
        <dbReference type="EMBL" id="TBU20832.1"/>
    </source>
</evidence>
<accession>A0A4Q9M4Z4</accession>
<dbReference type="STRING" id="1176355.A0A4Q9M4Z4"/>
<dbReference type="PROSITE" id="PS00344">
    <property type="entry name" value="GATA_ZN_FINGER_1"/>
    <property type="match status" value="1"/>
</dbReference>
<dbReference type="CDD" id="cd00202">
    <property type="entry name" value="ZnF_GATA"/>
    <property type="match status" value="1"/>
</dbReference>
<dbReference type="PROSITE" id="PS50114">
    <property type="entry name" value="GATA_ZN_FINGER_2"/>
    <property type="match status" value="2"/>
</dbReference>
<dbReference type="GO" id="GO:0000978">
    <property type="term" value="F:RNA polymerase II cis-regulatory region sequence-specific DNA binding"/>
    <property type="evidence" value="ECO:0007669"/>
    <property type="project" value="TreeGrafter"/>
</dbReference>
<evidence type="ECO:0000313" key="9">
    <source>
        <dbReference type="EMBL" id="TBU05062.1"/>
    </source>
</evidence>
<dbReference type="Gene3D" id="3.30.50.10">
    <property type="entry name" value="Erythroid Transcription Factor GATA-1, subunit A"/>
    <property type="match status" value="1"/>
</dbReference>
<evidence type="ECO:0000256" key="6">
    <source>
        <dbReference type="PROSITE-ProRule" id="PRU00094"/>
    </source>
</evidence>
<evidence type="ECO:0000313" key="12">
    <source>
        <dbReference type="Proteomes" id="UP000292362"/>
    </source>
</evidence>
<reference evidence="11 12" key="1">
    <citation type="submission" date="2017-12" db="EMBL/GenBank/DDBJ databases">
        <authorList>
            <person name="Pombert J.-F."/>
            <person name="Haag K.L."/>
            <person name="Ebert D."/>
        </authorList>
    </citation>
    <scope>NUCLEOTIDE SEQUENCE [LARGE SCALE GENOMIC DNA]</scope>
    <source>
        <strain evidence="9">FI-OER-3-3</strain>
        <strain evidence="10">IL-G-3</strain>
    </source>
</reference>
<dbReference type="InterPro" id="IPR013088">
    <property type="entry name" value="Znf_NHR/GATA"/>
</dbReference>
<evidence type="ECO:0000259" key="8">
    <source>
        <dbReference type="PROSITE" id="PS50114"/>
    </source>
</evidence>
<dbReference type="InterPro" id="IPR000679">
    <property type="entry name" value="Znf_GATA"/>
</dbReference>
<feature type="compositionally biased region" description="Polar residues" evidence="7">
    <location>
        <begin position="332"/>
        <end position="361"/>
    </location>
</feature>
<dbReference type="InterPro" id="IPR039355">
    <property type="entry name" value="Transcription_factor_GATA"/>
</dbReference>
<evidence type="ECO:0000256" key="1">
    <source>
        <dbReference type="ARBA" id="ARBA00004123"/>
    </source>
</evidence>
<evidence type="ECO:0000313" key="11">
    <source>
        <dbReference type="Proteomes" id="UP000292282"/>
    </source>
</evidence>